<keyword evidence="1" id="KW-0805">Transcription regulation</keyword>
<dbReference type="PANTHER" id="PTHR44688:SF16">
    <property type="entry name" value="DNA-BINDING TRANSCRIPTIONAL ACTIVATOR DEVR_DOSR"/>
    <property type="match status" value="1"/>
</dbReference>
<dbReference type="Gene3D" id="1.10.10.10">
    <property type="entry name" value="Winged helix-like DNA-binding domain superfamily/Winged helix DNA-binding domain"/>
    <property type="match status" value="1"/>
</dbReference>
<dbReference type="PROSITE" id="PS50043">
    <property type="entry name" value="HTH_LUXR_2"/>
    <property type="match status" value="1"/>
</dbReference>
<feature type="non-terminal residue" evidence="5">
    <location>
        <position position="1"/>
    </location>
</feature>
<name>X0UDR8_9ZZZZ</name>
<sequence length="83" mass="9225">SRPMPLDSEEPLTERELEVLQLAAKGHSNKEIAKELFLSVPTVKAHFVNIFNKLGVGSRTEAVLCGLRMGWLVLEEEPQEPLG</sequence>
<dbReference type="InterPro" id="IPR000792">
    <property type="entry name" value="Tscrpt_reg_LuxR_C"/>
</dbReference>
<dbReference type="PANTHER" id="PTHR44688">
    <property type="entry name" value="DNA-BINDING TRANSCRIPTIONAL ACTIVATOR DEVR_DOSR"/>
    <property type="match status" value="1"/>
</dbReference>
<comment type="caution">
    <text evidence="5">The sequence shown here is derived from an EMBL/GenBank/DDBJ whole genome shotgun (WGS) entry which is preliminary data.</text>
</comment>
<dbReference type="GO" id="GO:0006355">
    <property type="term" value="P:regulation of DNA-templated transcription"/>
    <property type="evidence" value="ECO:0007669"/>
    <property type="project" value="InterPro"/>
</dbReference>
<dbReference type="CDD" id="cd06170">
    <property type="entry name" value="LuxR_C_like"/>
    <property type="match status" value="1"/>
</dbReference>
<proteinExistence type="predicted"/>
<accession>X0UDR8</accession>
<dbReference type="InterPro" id="IPR036388">
    <property type="entry name" value="WH-like_DNA-bd_sf"/>
</dbReference>
<evidence type="ECO:0000313" key="5">
    <source>
        <dbReference type="EMBL" id="GAG03914.1"/>
    </source>
</evidence>
<evidence type="ECO:0000256" key="3">
    <source>
        <dbReference type="ARBA" id="ARBA00023163"/>
    </source>
</evidence>
<keyword evidence="2" id="KW-0238">DNA-binding</keyword>
<reference evidence="5" key="1">
    <citation type="journal article" date="2014" name="Front. Microbiol.">
        <title>High frequency of phylogenetically diverse reductive dehalogenase-homologous genes in deep subseafloor sedimentary metagenomes.</title>
        <authorList>
            <person name="Kawai M."/>
            <person name="Futagami T."/>
            <person name="Toyoda A."/>
            <person name="Takaki Y."/>
            <person name="Nishi S."/>
            <person name="Hori S."/>
            <person name="Arai W."/>
            <person name="Tsubouchi T."/>
            <person name="Morono Y."/>
            <person name="Uchiyama I."/>
            <person name="Ito T."/>
            <person name="Fujiyama A."/>
            <person name="Inagaki F."/>
            <person name="Takami H."/>
        </authorList>
    </citation>
    <scope>NUCLEOTIDE SEQUENCE</scope>
    <source>
        <strain evidence="5">Expedition CK06-06</strain>
    </source>
</reference>
<dbReference type="PROSITE" id="PS00622">
    <property type="entry name" value="HTH_LUXR_1"/>
    <property type="match status" value="1"/>
</dbReference>
<organism evidence="5">
    <name type="scientific">marine sediment metagenome</name>
    <dbReference type="NCBI Taxonomy" id="412755"/>
    <lineage>
        <taxon>unclassified sequences</taxon>
        <taxon>metagenomes</taxon>
        <taxon>ecological metagenomes</taxon>
    </lineage>
</organism>
<feature type="domain" description="HTH luxR-type" evidence="4">
    <location>
        <begin position="5"/>
        <end position="70"/>
    </location>
</feature>
<gene>
    <name evidence="5" type="ORF">S01H1_43997</name>
</gene>
<dbReference type="PRINTS" id="PR00038">
    <property type="entry name" value="HTHLUXR"/>
</dbReference>
<dbReference type="InterPro" id="IPR016032">
    <property type="entry name" value="Sig_transdc_resp-reg_C-effctor"/>
</dbReference>
<evidence type="ECO:0000256" key="2">
    <source>
        <dbReference type="ARBA" id="ARBA00023125"/>
    </source>
</evidence>
<dbReference type="EMBL" id="BARS01028048">
    <property type="protein sequence ID" value="GAG03914.1"/>
    <property type="molecule type" value="Genomic_DNA"/>
</dbReference>
<evidence type="ECO:0000259" key="4">
    <source>
        <dbReference type="PROSITE" id="PS50043"/>
    </source>
</evidence>
<protein>
    <recommendedName>
        <fullName evidence="4">HTH luxR-type domain-containing protein</fullName>
    </recommendedName>
</protein>
<keyword evidence="3" id="KW-0804">Transcription</keyword>
<dbReference type="SUPFAM" id="SSF46894">
    <property type="entry name" value="C-terminal effector domain of the bipartite response regulators"/>
    <property type="match status" value="1"/>
</dbReference>
<dbReference type="Pfam" id="PF00196">
    <property type="entry name" value="GerE"/>
    <property type="match status" value="1"/>
</dbReference>
<dbReference type="AlphaFoldDB" id="X0UDR8"/>
<evidence type="ECO:0000256" key="1">
    <source>
        <dbReference type="ARBA" id="ARBA00023015"/>
    </source>
</evidence>
<dbReference type="GO" id="GO:0003677">
    <property type="term" value="F:DNA binding"/>
    <property type="evidence" value="ECO:0007669"/>
    <property type="project" value="UniProtKB-KW"/>
</dbReference>
<dbReference type="SMART" id="SM00421">
    <property type="entry name" value="HTH_LUXR"/>
    <property type="match status" value="1"/>
</dbReference>